<dbReference type="SUPFAM" id="SSF81296">
    <property type="entry name" value="E set domains"/>
    <property type="match status" value="1"/>
</dbReference>
<sequence>MYTFRIWAPKAKKLAVQVGEQRLLMQGPDAHGWWWAGLESAEAGSDYGFLVDDDPKVYPDPRSLWQPRGVHGMSRVYDQDAFSWSDTGSQAAPLSSAIVYELHVGTFTPEGTLDAAGSKLDYLKELGITHVELMPVASFSGNHGWGYDGVALFAVHEPYGGPDALKRFVDAAHRRELAVLLDVVYNHFGPVGNYTGKFGAYVTETHQTPWGGAVNLEGADAYEVRRFFCDNAQMWMRDFHIDGLRLDAVHAFVDRSAIHFLEQLAMETKALEATLGRRLVLIAESDLNDPRIVTARDAGGFGLDAQWSDDFHHALFAVLAREPESGYYADFGRVGQLAKALQDTFVYDGIYSEYRKCVHGRPAKHLPQSRFLGYIQNHDQVGNRATGERLTESVGFNRAKIAAAMILLSPFVPMLFQGEEWAASSPFPYFADHDDPELARLVSEGRKKEFAVFGWDPALIPDPEKRDTFENAKLHWDEIQQERHAEMLRWYRNLIYLRRTTADLNNSEPGQTSVAWDEDERWIAMERGSITLICNLGNAEYAYPLPDGANIILGSRPNLVPNNSSLKLPPNTAAVLSS</sequence>
<dbReference type="InterPro" id="IPR022567">
    <property type="entry name" value="DUF3459"/>
</dbReference>
<evidence type="ECO:0000256" key="3">
    <source>
        <dbReference type="ARBA" id="ARBA00008061"/>
    </source>
</evidence>
<evidence type="ECO:0000256" key="4">
    <source>
        <dbReference type="ARBA" id="ARBA00012268"/>
    </source>
</evidence>
<comment type="caution">
    <text evidence="16">The sequence shown here is derived from an EMBL/GenBank/DDBJ whole genome shotgun (WGS) entry which is preliminary data.</text>
</comment>
<evidence type="ECO:0000313" key="17">
    <source>
        <dbReference type="Proteomes" id="UP001596091"/>
    </source>
</evidence>
<evidence type="ECO:0000256" key="12">
    <source>
        <dbReference type="ARBA" id="ARBA00034013"/>
    </source>
</evidence>
<keyword evidence="7 14" id="KW-0378">Hydrolase</keyword>
<evidence type="ECO:0000256" key="7">
    <source>
        <dbReference type="ARBA" id="ARBA00022801"/>
    </source>
</evidence>
<dbReference type="PIRSF" id="PIRSF006337">
    <property type="entry name" value="Trehalose_TreZ"/>
    <property type="match status" value="1"/>
</dbReference>
<keyword evidence="6" id="KW-0963">Cytoplasm</keyword>
<dbReference type="InterPro" id="IPR044901">
    <property type="entry name" value="Trehalose_TreZ_E-set_sf"/>
</dbReference>
<keyword evidence="9 14" id="KW-0326">Glycosidase</keyword>
<comment type="subcellular location">
    <subcellularLocation>
        <location evidence="1">Cytoplasm</location>
    </subcellularLocation>
</comment>
<evidence type="ECO:0000256" key="14">
    <source>
        <dbReference type="PIRNR" id="PIRNR006337"/>
    </source>
</evidence>
<dbReference type="InterPro" id="IPR017853">
    <property type="entry name" value="GH"/>
</dbReference>
<dbReference type="Pfam" id="PF00128">
    <property type="entry name" value="Alpha-amylase"/>
    <property type="match status" value="1"/>
</dbReference>
<evidence type="ECO:0000256" key="1">
    <source>
        <dbReference type="ARBA" id="ARBA00004496"/>
    </source>
</evidence>
<dbReference type="CDD" id="cd02853">
    <property type="entry name" value="E_set_MTHase_like_N"/>
    <property type="match status" value="1"/>
</dbReference>
<dbReference type="InterPro" id="IPR006047">
    <property type="entry name" value="GH13_cat_dom"/>
</dbReference>
<dbReference type="EMBL" id="JBHSPH010000004">
    <property type="protein sequence ID" value="MFC5863300.1"/>
    <property type="molecule type" value="Genomic_DNA"/>
</dbReference>
<dbReference type="InterPro" id="IPR013783">
    <property type="entry name" value="Ig-like_fold"/>
</dbReference>
<gene>
    <name evidence="16" type="primary">treZ</name>
    <name evidence="16" type="ORF">ACFPT7_13430</name>
</gene>
<dbReference type="SMART" id="SM00642">
    <property type="entry name" value="Aamy"/>
    <property type="match status" value="1"/>
</dbReference>
<feature type="domain" description="Glycosyl hydrolase family 13 catalytic" evidence="15">
    <location>
        <begin position="80"/>
        <end position="446"/>
    </location>
</feature>
<comment type="similarity">
    <text evidence="3 14">Belongs to the glycosyl hydrolase 13 family.</text>
</comment>
<evidence type="ECO:0000256" key="6">
    <source>
        <dbReference type="ARBA" id="ARBA00022490"/>
    </source>
</evidence>
<keyword evidence="17" id="KW-1185">Reference proteome</keyword>
<dbReference type="PANTHER" id="PTHR43651:SF11">
    <property type="entry name" value="MALTO-OLIGOSYLTREHALOSE TREHALOHYDROLASE"/>
    <property type="match status" value="1"/>
</dbReference>
<dbReference type="EC" id="3.2.1.141" evidence="4 13"/>
<name>A0ABW1EGM5_9BACT</name>
<evidence type="ECO:0000256" key="2">
    <source>
        <dbReference type="ARBA" id="ARBA00005199"/>
    </source>
</evidence>
<dbReference type="Gene3D" id="3.20.20.80">
    <property type="entry name" value="Glycosidases"/>
    <property type="match status" value="1"/>
</dbReference>
<dbReference type="NCBIfam" id="TIGR02402">
    <property type="entry name" value="trehalose_TreZ"/>
    <property type="match status" value="1"/>
</dbReference>
<accession>A0ABW1EGM5</accession>
<dbReference type="GO" id="GO:0033942">
    <property type="term" value="F:4-alpha-D-(1-&gt;4)-alpha-D-glucanotrehalose trehalohydrolase activity"/>
    <property type="evidence" value="ECO:0007669"/>
    <property type="project" value="UniProtKB-EC"/>
</dbReference>
<comment type="pathway">
    <text evidence="2 14">Glycan biosynthesis; trehalose biosynthesis.</text>
</comment>
<organism evidence="16 17">
    <name type="scientific">Acidicapsa dinghuensis</name>
    <dbReference type="NCBI Taxonomy" id="2218256"/>
    <lineage>
        <taxon>Bacteria</taxon>
        <taxon>Pseudomonadati</taxon>
        <taxon>Acidobacteriota</taxon>
        <taxon>Terriglobia</taxon>
        <taxon>Terriglobales</taxon>
        <taxon>Acidobacteriaceae</taxon>
        <taxon>Acidicapsa</taxon>
    </lineage>
</organism>
<dbReference type="PANTHER" id="PTHR43651">
    <property type="entry name" value="1,4-ALPHA-GLUCAN-BRANCHING ENZYME"/>
    <property type="match status" value="1"/>
</dbReference>
<comment type="catalytic activity">
    <reaction evidence="12 14">
        <text>hydrolysis of (1-&gt;4)-alpha-D-glucosidic linkage in 4-alpha-D-[(1-&gt;4)-alpha-D-glucanosyl]n trehalose to yield trehalose and (1-&gt;4)-alpha-D-glucan.</text>
        <dbReference type="EC" id="3.2.1.141"/>
    </reaction>
</comment>
<evidence type="ECO:0000259" key="15">
    <source>
        <dbReference type="SMART" id="SM00642"/>
    </source>
</evidence>
<dbReference type="SUPFAM" id="SSF51445">
    <property type="entry name" value="(Trans)glycosidases"/>
    <property type="match status" value="1"/>
</dbReference>
<evidence type="ECO:0000256" key="13">
    <source>
        <dbReference type="NCBIfam" id="TIGR02402"/>
    </source>
</evidence>
<evidence type="ECO:0000313" key="16">
    <source>
        <dbReference type="EMBL" id="MFC5863300.1"/>
    </source>
</evidence>
<dbReference type="Gene3D" id="2.60.40.10">
    <property type="entry name" value="Immunoglobulins"/>
    <property type="match status" value="1"/>
</dbReference>
<dbReference type="RefSeq" id="WP_263341445.1">
    <property type="nucleotide sequence ID" value="NZ_JAGSYH010000007.1"/>
</dbReference>
<dbReference type="Proteomes" id="UP001596091">
    <property type="component" value="Unassembled WGS sequence"/>
</dbReference>
<evidence type="ECO:0000256" key="8">
    <source>
        <dbReference type="ARBA" id="ARBA00023277"/>
    </source>
</evidence>
<reference evidence="17" key="1">
    <citation type="journal article" date="2019" name="Int. J. Syst. Evol. Microbiol.">
        <title>The Global Catalogue of Microorganisms (GCM) 10K type strain sequencing project: providing services to taxonomists for standard genome sequencing and annotation.</title>
        <authorList>
            <consortium name="The Broad Institute Genomics Platform"/>
            <consortium name="The Broad Institute Genome Sequencing Center for Infectious Disease"/>
            <person name="Wu L."/>
            <person name="Ma J."/>
        </authorList>
    </citation>
    <scope>NUCLEOTIDE SEQUENCE [LARGE SCALE GENOMIC DNA]</scope>
    <source>
        <strain evidence="17">JCM 4087</strain>
    </source>
</reference>
<dbReference type="Gene3D" id="1.10.10.760">
    <property type="entry name" value="E-set domains of sugar-utilizing enzymes"/>
    <property type="match status" value="1"/>
</dbReference>
<evidence type="ECO:0000256" key="9">
    <source>
        <dbReference type="ARBA" id="ARBA00023295"/>
    </source>
</evidence>
<evidence type="ECO:0000256" key="11">
    <source>
        <dbReference type="ARBA" id="ARBA00033284"/>
    </source>
</evidence>
<dbReference type="InterPro" id="IPR012768">
    <property type="entry name" value="Trehalose_TreZ"/>
</dbReference>
<proteinExistence type="inferred from homology"/>
<keyword evidence="8" id="KW-0119">Carbohydrate metabolism</keyword>
<protein>
    <recommendedName>
        <fullName evidence="5 13">Malto-oligosyltrehalose trehalohydrolase</fullName>
        <shortName evidence="14">MTHase</shortName>
        <ecNumber evidence="4 13">3.2.1.141</ecNumber>
    </recommendedName>
    <alternativeName>
        <fullName evidence="11 14">4-alpha-D-((1-&gt;4)-alpha-D-glucano)trehalose trehalohydrolase</fullName>
    </alternativeName>
    <alternativeName>
        <fullName evidence="10 14">Maltooligosyl trehalose trehalohydrolase</fullName>
    </alternativeName>
</protein>
<dbReference type="InterPro" id="IPR014756">
    <property type="entry name" value="Ig_E-set"/>
</dbReference>
<evidence type="ECO:0000256" key="5">
    <source>
        <dbReference type="ARBA" id="ARBA00015938"/>
    </source>
</evidence>
<dbReference type="CDD" id="cd11325">
    <property type="entry name" value="AmyAc_GTHase"/>
    <property type="match status" value="1"/>
</dbReference>
<evidence type="ECO:0000256" key="10">
    <source>
        <dbReference type="ARBA" id="ARBA00032057"/>
    </source>
</evidence>
<dbReference type="Pfam" id="PF11941">
    <property type="entry name" value="DUF3459"/>
    <property type="match status" value="1"/>
</dbReference>